<reference evidence="3" key="1">
    <citation type="submission" date="2020-06" db="EMBL/GenBank/DDBJ databases">
        <authorList>
            <person name="Onetto C."/>
        </authorList>
    </citation>
    <scope>NUCLEOTIDE SEQUENCE</scope>
</reference>
<dbReference type="GO" id="GO:0001228">
    <property type="term" value="F:DNA-binding transcription activator activity, RNA polymerase II-specific"/>
    <property type="evidence" value="ECO:0007669"/>
    <property type="project" value="TreeGrafter"/>
</dbReference>
<accession>A0A9N8JEF3</accession>
<comment type="caution">
    <text evidence="3">The sequence shown here is derived from an EMBL/GenBank/DDBJ whole genome shotgun (WGS) entry which is preliminary data.</text>
</comment>
<dbReference type="InterPro" id="IPR053157">
    <property type="entry name" value="Sterol_Uptake_Regulator"/>
</dbReference>
<dbReference type="EMBL" id="CAIJEO010000002">
    <property type="protein sequence ID" value="CAD0085511.1"/>
    <property type="molecule type" value="Genomic_DNA"/>
</dbReference>
<dbReference type="PROSITE" id="PS00463">
    <property type="entry name" value="ZN2_CY6_FUNGAL_1"/>
    <property type="match status" value="1"/>
</dbReference>
<dbReference type="Proteomes" id="UP000714618">
    <property type="component" value="Unassembled WGS sequence"/>
</dbReference>
<dbReference type="Gene3D" id="4.10.240.10">
    <property type="entry name" value="Zn(2)-C6 fungal-type DNA-binding domain"/>
    <property type="match status" value="1"/>
</dbReference>
<evidence type="ECO:0000256" key="1">
    <source>
        <dbReference type="ARBA" id="ARBA00023242"/>
    </source>
</evidence>
<feature type="non-terminal residue" evidence="3">
    <location>
        <position position="1"/>
    </location>
</feature>
<dbReference type="GO" id="GO:0008270">
    <property type="term" value="F:zinc ion binding"/>
    <property type="evidence" value="ECO:0007669"/>
    <property type="project" value="InterPro"/>
</dbReference>
<organism evidence="3 4">
    <name type="scientific">Aureobasidium mustum</name>
    <dbReference type="NCBI Taxonomy" id="2773714"/>
    <lineage>
        <taxon>Eukaryota</taxon>
        <taxon>Fungi</taxon>
        <taxon>Dikarya</taxon>
        <taxon>Ascomycota</taxon>
        <taxon>Pezizomycotina</taxon>
        <taxon>Dothideomycetes</taxon>
        <taxon>Dothideomycetidae</taxon>
        <taxon>Dothideales</taxon>
        <taxon>Saccotheciaceae</taxon>
        <taxon>Aureobasidium</taxon>
    </lineage>
</organism>
<dbReference type="CDD" id="cd00067">
    <property type="entry name" value="GAL4"/>
    <property type="match status" value="1"/>
</dbReference>
<evidence type="ECO:0000259" key="2">
    <source>
        <dbReference type="PROSITE" id="PS50048"/>
    </source>
</evidence>
<dbReference type="SMART" id="SM00066">
    <property type="entry name" value="GAL4"/>
    <property type="match status" value="1"/>
</dbReference>
<evidence type="ECO:0000313" key="3">
    <source>
        <dbReference type="EMBL" id="CAD0085511.1"/>
    </source>
</evidence>
<dbReference type="Pfam" id="PF11951">
    <property type="entry name" value="Fungal_trans_2"/>
    <property type="match status" value="1"/>
</dbReference>
<dbReference type="Pfam" id="PF00172">
    <property type="entry name" value="Zn_clus"/>
    <property type="match status" value="1"/>
</dbReference>
<dbReference type="PANTHER" id="PTHR47784">
    <property type="entry name" value="STEROL UPTAKE CONTROL PROTEIN 2"/>
    <property type="match status" value="1"/>
</dbReference>
<feature type="domain" description="Zn(2)-C6 fungal-type" evidence="2">
    <location>
        <begin position="203"/>
        <end position="233"/>
    </location>
</feature>
<dbReference type="PANTHER" id="PTHR47784:SF14">
    <property type="entry name" value="ZN(II)2CYS6 TRANSCRIPTION FACTOR (EUROFUNG)"/>
    <property type="match status" value="1"/>
</dbReference>
<keyword evidence="4" id="KW-1185">Reference proteome</keyword>
<dbReference type="PROSITE" id="PS50048">
    <property type="entry name" value="ZN2_CY6_FUNGAL_2"/>
    <property type="match status" value="1"/>
</dbReference>
<dbReference type="InterPro" id="IPR001138">
    <property type="entry name" value="Zn2Cys6_DnaBD"/>
</dbReference>
<name>A0A9N8JEF3_9PEZI</name>
<proteinExistence type="predicted"/>
<dbReference type="SUPFAM" id="SSF57701">
    <property type="entry name" value="Zn2/Cys6 DNA-binding domain"/>
    <property type="match status" value="1"/>
</dbReference>
<dbReference type="InterPro" id="IPR021858">
    <property type="entry name" value="Fun_TF"/>
</dbReference>
<dbReference type="OrthoDB" id="4937900at2759"/>
<protein>
    <recommendedName>
        <fullName evidence="2">Zn(2)-C6 fungal-type domain-containing protein</fullName>
    </recommendedName>
</protein>
<sequence>DDSAVVAKLRGYSEAYFKHLFKQPYGEQMDAALHLEAVPLHGASSDQIRSHFKANLYNPEEYVGLRDDVVLVVDDEVLESVRAGPPPMISLPEHTGTDSRYYARTRSSNGEKEIFVKALELGYTSGEEGEVHKSASRGRGGGVVWKGILKVSPQLPWAETSPTWGISSTETLRVLYVQPDTRTQLLLVTSMPQRRSHTKSRRGCIQCKQRHVKCDEATPSCGYCLKREITCSFIAPSDDNATSLNASPSGQTGHMPSSTAGSAETRMLELRLMHNWSTKAFKSLRQHSDETHLWQVVVPELALSHEYLLNALLALSARQLSFEDPIWDWAALDYENQALTGFQLALGSLDSSNCEAIFACSILIMVFSLAQSHWQHGHQLSDALVDILELRQFIAGVGLVHRDYSDLLRLSSFGTLFNPHTPGLESGNGTGVPLPEMCSIVHSVLVILRVDAANSVDSQFHSNAISDLLQAMGSYCSGGIMSGIMTWPVTLNDDYVSLIETRDPMALAILAHYGIITHLLRDRWWAADAGKRLVHAILPILTESKKEWADLVQRSWTAVASEQSSHNTPLPQH</sequence>
<dbReference type="InterPro" id="IPR036864">
    <property type="entry name" value="Zn2-C6_fun-type_DNA-bd_sf"/>
</dbReference>
<evidence type="ECO:0000313" key="4">
    <source>
        <dbReference type="Proteomes" id="UP000714618"/>
    </source>
</evidence>
<dbReference type="AlphaFoldDB" id="A0A9N8JEF3"/>
<keyword evidence="1" id="KW-0539">Nucleus</keyword>
<gene>
    <name evidence="3" type="ORF">AWRI4233_LOCUS240</name>
</gene>